<dbReference type="AlphaFoldDB" id="A0A8X7CMH8"/>
<name>A0A8X7CMH8_9ARAC</name>
<organism evidence="2 3">
    <name type="scientific">Trichonephila inaurata madagascariensis</name>
    <dbReference type="NCBI Taxonomy" id="2747483"/>
    <lineage>
        <taxon>Eukaryota</taxon>
        <taxon>Metazoa</taxon>
        <taxon>Ecdysozoa</taxon>
        <taxon>Arthropoda</taxon>
        <taxon>Chelicerata</taxon>
        <taxon>Arachnida</taxon>
        <taxon>Araneae</taxon>
        <taxon>Araneomorphae</taxon>
        <taxon>Entelegynae</taxon>
        <taxon>Araneoidea</taxon>
        <taxon>Nephilidae</taxon>
        <taxon>Trichonephila</taxon>
        <taxon>Trichonephila inaurata</taxon>
    </lineage>
</organism>
<accession>A0A8X7CMH8</accession>
<dbReference type="EMBL" id="BMAV01018650">
    <property type="protein sequence ID" value="GFY71165.1"/>
    <property type="molecule type" value="Genomic_DNA"/>
</dbReference>
<evidence type="ECO:0000313" key="2">
    <source>
        <dbReference type="EMBL" id="GFY71165.1"/>
    </source>
</evidence>
<protein>
    <submittedName>
        <fullName evidence="2">Uncharacterized protein</fullName>
    </submittedName>
</protein>
<evidence type="ECO:0000313" key="3">
    <source>
        <dbReference type="Proteomes" id="UP000886998"/>
    </source>
</evidence>
<comment type="caution">
    <text evidence="2">The sequence shown here is derived from an EMBL/GenBank/DDBJ whole genome shotgun (WGS) entry which is preliminary data.</text>
</comment>
<proteinExistence type="predicted"/>
<feature type="compositionally biased region" description="Low complexity" evidence="1">
    <location>
        <begin position="63"/>
        <end position="73"/>
    </location>
</feature>
<sequence length="73" mass="7845">MEPDTTTDDNGTPNKIECAICLQPCIQPVQLPNAKKRGFGGDSTSNDLSEAPVNVDDMDSDSLENSSDENCQK</sequence>
<reference evidence="2" key="1">
    <citation type="submission" date="2020-08" db="EMBL/GenBank/DDBJ databases">
        <title>Multicomponent nature underlies the extraordinary mechanical properties of spider dragline silk.</title>
        <authorList>
            <person name="Kono N."/>
            <person name="Nakamura H."/>
            <person name="Mori M."/>
            <person name="Yoshida Y."/>
            <person name="Ohtoshi R."/>
            <person name="Malay A.D."/>
            <person name="Moran D.A.P."/>
            <person name="Tomita M."/>
            <person name="Numata K."/>
            <person name="Arakawa K."/>
        </authorList>
    </citation>
    <scope>NUCLEOTIDE SEQUENCE</scope>
</reference>
<keyword evidence="3" id="KW-1185">Reference proteome</keyword>
<dbReference type="Proteomes" id="UP000886998">
    <property type="component" value="Unassembled WGS sequence"/>
</dbReference>
<evidence type="ECO:0000256" key="1">
    <source>
        <dbReference type="SAM" id="MobiDB-lite"/>
    </source>
</evidence>
<gene>
    <name evidence="2" type="ORF">TNIN_383861</name>
</gene>
<feature type="region of interest" description="Disordered" evidence="1">
    <location>
        <begin position="32"/>
        <end position="73"/>
    </location>
</feature>